<protein>
    <recommendedName>
        <fullName evidence="2">histidine kinase</fullName>
        <ecNumber evidence="2">2.7.13.3</ecNumber>
    </recommendedName>
</protein>
<keyword evidence="12" id="KW-1185">Reference proteome</keyword>
<dbReference type="SUPFAM" id="SSF47384">
    <property type="entry name" value="Homodimeric domain of signal transducing histidine kinase"/>
    <property type="match status" value="1"/>
</dbReference>
<keyword evidence="3 6" id="KW-0597">Phosphoprotein</keyword>
<dbReference type="STRING" id="261392.SAMN02745149_02001"/>
<dbReference type="CDD" id="cd17546">
    <property type="entry name" value="REC_hyHK_CKI1_RcsC-like"/>
    <property type="match status" value="1"/>
</dbReference>
<dbReference type="CDD" id="cd00082">
    <property type="entry name" value="HisKA"/>
    <property type="match status" value="1"/>
</dbReference>
<dbReference type="EMBL" id="FUWG01000016">
    <property type="protein sequence ID" value="SJZ66996.1"/>
    <property type="molecule type" value="Genomic_DNA"/>
</dbReference>
<dbReference type="SMART" id="SM00387">
    <property type="entry name" value="HATPase_c"/>
    <property type="match status" value="1"/>
</dbReference>
<dbReference type="PRINTS" id="PR00344">
    <property type="entry name" value="BCTRLSENSOR"/>
</dbReference>
<dbReference type="Pfam" id="PF00497">
    <property type="entry name" value="SBP_bac_3"/>
    <property type="match status" value="1"/>
</dbReference>
<evidence type="ECO:0000259" key="10">
    <source>
        <dbReference type="PROSITE" id="PS50110"/>
    </source>
</evidence>
<dbReference type="InterPro" id="IPR003594">
    <property type="entry name" value="HATPase_dom"/>
</dbReference>
<dbReference type="InterPro" id="IPR001789">
    <property type="entry name" value="Sig_transdc_resp-reg_receiver"/>
</dbReference>
<comment type="catalytic activity">
    <reaction evidence="1">
        <text>ATP + protein L-histidine = ADP + protein N-phospho-L-histidine.</text>
        <dbReference type="EC" id="2.7.13.3"/>
    </reaction>
</comment>
<dbReference type="Gene3D" id="1.10.287.130">
    <property type="match status" value="1"/>
</dbReference>
<evidence type="ECO:0000256" key="5">
    <source>
        <dbReference type="ARBA" id="ARBA00022777"/>
    </source>
</evidence>
<dbReference type="FunFam" id="3.30.565.10:FF:000010">
    <property type="entry name" value="Sensor histidine kinase RcsC"/>
    <property type="match status" value="1"/>
</dbReference>
<evidence type="ECO:0000256" key="7">
    <source>
        <dbReference type="SAM" id="Phobius"/>
    </source>
</evidence>
<dbReference type="SUPFAM" id="SSF52172">
    <property type="entry name" value="CheY-like"/>
    <property type="match status" value="1"/>
</dbReference>
<dbReference type="SUPFAM" id="SSF55874">
    <property type="entry name" value="ATPase domain of HSP90 chaperone/DNA topoisomerase II/histidine kinase"/>
    <property type="match status" value="1"/>
</dbReference>
<evidence type="ECO:0000256" key="6">
    <source>
        <dbReference type="PROSITE-ProRule" id="PRU00169"/>
    </source>
</evidence>
<evidence type="ECO:0000313" key="11">
    <source>
        <dbReference type="EMBL" id="SJZ66996.1"/>
    </source>
</evidence>
<dbReference type="Gene3D" id="3.40.50.2300">
    <property type="match status" value="1"/>
</dbReference>
<dbReference type="OrthoDB" id="6192248at2"/>
<dbReference type="InterPro" id="IPR011006">
    <property type="entry name" value="CheY-like_superfamily"/>
</dbReference>
<dbReference type="Gene3D" id="3.40.190.10">
    <property type="entry name" value="Periplasmic binding protein-like II"/>
    <property type="match status" value="4"/>
</dbReference>
<dbReference type="PANTHER" id="PTHR43047">
    <property type="entry name" value="TWO-COMPONENT HISTIDINE PROTEIN KINASE"/>
    <property type="match status" value="1"/>
</dbReference>
<feature type="chain" id="PRO_5012346007" description="histidine kinase" evidence="8">
    <location>
        <begin position="31"/>
        <end position="926"/>
    </location>
</feature>
<evidence type="ECO:0000256" key="8">
    <source>
        <dbReference type="SAM" id="SignalP"/>
    </source>
</evidence>
<dbReference type="PROSITE" id="PS50109">
    <property type="entry name" value="HIS_KIN"/>
    <property type="match status" value="1"/>
</dbReference>
<dbReference type="SUPFAM" id="SSF53850">
    <property type="entry name" value="Periplasmic binding protein-like II"/>
    <property type="match status" value="2"/>
</dbReference>
<dbReference type="GO" id="GO:0000155">
    <property type="term" value="F:phosphorelay sensor kinase activity"/>
    <property type="evidence" value="ECO:0007669"/>
    <property type="project" value="InterPro"/>
</dbReference>
<gene>
    <name evidence="11" type="ORF">SAMN02745149_02001</name>
</gene>
<dbReference type="InterPro" id="IPR003661">
    <property type="entry name" value="HisK_dim/P_dom"/>
</dbReference>
<dbReference type="SMART" id="SM00448">
    <property type="entry name" value="REC"/>
    <property type="match status" value="1"/>
</dbReference>
<evidence type="ECO:0000256" key="4">
    <source>
        <dbReference type="ARBA" id="ARBA00022679"/>
    </source>
</evidence>
<dbReference type="Pfam" id="PF02518">
    <property type="entry name" value="HATPase_c"/>
    <property type="match status" value="1"/>
</dbReference>
<keyword evidence="8" id="KW-0732">Signal</keyword>
<organism evidence="11 12">
    <name type="scientific">Treponema porcinum</name>
    <dbReference type="NCBI Taxonomy" id="261392"/>
    <lineage>
        <taxon>Bacteria</taxon>
        <taxon>Pseudomonadati</taxon>
        <taxon>Spirochaetota</taxon>
        <taxon>Spirochaetia</taxon>
        <taxon>Spirochaetales</taxon>
        <taxon>Treponemataceae</taxon>
        <taxon>Treponema</taxon>
    </lineage>
</organism>
<dbReference type="EC" id="2.7.13.3" evidence="2"/>
<evidence type="ECO:0000256" key="2">
    <source>
        <dbReference type="ARBA" id="ARBA00012438"/>
    </source>
</evidence>
<dbReference type="InterPro" id="IPR001638">
    <property type="entry name" value="Solute-binding_3/MltF_N"/>
</dbReference>
<dbReference type="InterPro" id="IPR036097">
    <property type="entry name" value="HisK_dim/P_sf"/>
</dbReference>
<feature type="modified residue" description="4-aspartylphosphate" evidence="6">
    <location>
        <position position="855"/>
    </location>
</feature>
<sequence length="926" mass="105058">MKRIVLCRIKKIAVCAAVFLCAAFFLPAEMQSLERRTVKVAYFDLGNYYQKQPDGSVSSFDTSYLSAVSDYAPLSFEFVDCGTWDNALKMLEAHEIDLVGTMQRTAERKDRYAMCDASYGYTIAELAARADTDFIYEDYDAIQNAVVGLMDGYVIEQQLEELMKSKNLHFTIRRYRTQNELDRALETGEIDLVAANSHAIHSDWRLIEKFAYAPFYFASWKGNEKLAAQISEAIIQINLHQPDRDDRLFRKWFPVMVSSPFNKSEVDCISKNKHLTVYLAPDAKPLAWFNRSEGKMEGVLVDICRELAKITSLDFTYVPDDEADHSLESDAMFRTICSFCQVYGSSSCISDSVITLPFRLYHRIGSVYETGRAYTVGVVRNRDGVREYIQEKYPDYTIVEYGSPQECMRRLYGGKIDLVFIDLYSAENVIIAESLGRISAVPMTDVPLGFGIQFYGEDAQTLCSIVNKGLHLLDVSVIDNAMMKHTRNIFPKINVRFFVQQHFSSFIVLLVLCVCMVLWISFLAIYAVMMKRDRNRMIERNEERSDFFARISHDLRTPMNGIVGMLELAGQSETVDEIRENMKTARSSCRYMLSLINDILDMQKLEHGKLKFDRHIFCIKDFIENVSDMIKPAARKKNIRFSVEFEKFNPDRFILEDELRLKQVFMNILSNAVKFTPENGSVVLSFETVSANDKTERVKIQFRDTGIGMSRKFIQNSLFTPYSQELNDDTERSSGSGLGLSISKNIIELMNGSIDVQSTPGEGTVFTVCLDFTFADEVQEKKTALESDAEYSGAVNERIKGARVLVCEDVELNSQILCRLLENAGCIVTAVKDGKKCLDAFSASAPGAYDVILMDVRMPVMNGLEATRAIRNLDRPDAKTVPVIAMTANSYESDKEECFSAGMTAHLSKPIEPLKMYETVARCIKK</sequence>
<dbReference type="GeneID" id="78317273"/>
<evidence type="ECO:0000259" key="9">
    <source>
        <dbReference type="PROSITE" id="PS50109"/>
    </source>
</evidence>
<keyword evidence="5 11" id="KW-0418">Kinase</keyword>
<keyword evidence="7" id="KW-0812">Transmembrane</keyword>
<dbReference type="InterPro" id="IPR005467">
    <property type="entry name" value="His_kinase_dom"/>
</dbReference>
<dbReference type="AlphaFoldDB" id="A0A1T4MJH6"/>
<dbReference type="Pfam" id="PF00512">
    <property type="entry name" value="HisKA"/>
    <property type="match status" value="1"/>
</dbReference>
<keyword evidence="4" id="KW-0808">Transferase</keyword>
<dbReference type="PROSITE" id="PS50110">
    <property type="entry name" value="RESPONSE_REGULATORY"/>
    <property type="match status" value="1"/>
</dbReference>
<dbReference type="InterPro" id="IPR004358">
    <property type="entry name" value="Sig_transdc_His_kin-like_C"/>
</dbReference>
<dbReference type="SMART" id="SM00388">
    <property type="entry name" value="HisKA"/>
    <property type="match status" value="1"/>
</dbReference>
<dbReference type="Gene3D" id="3.30.565.10">
    <property type="entry name" value="Histidine kinase-like ATPase, C-terminal domain"/>
    <property type="match status" value="1"/>
</dbReference>
<feature type="transmembrane region" description="Helical" evidence="7">
    <location>
        <begin position="506"/>
        <end position="528"/>
    </location>
</feature>
<feature type="domain" description="Histidine kinase" evidence="9">
    <location>
        <begin position="550"/>
        <end position="774"/>
    </location>
</feature>
<evidence type="ECO:0000256" key="3">
    <source>
        <dbReference type="ARBA" id="ARBA00022553"/>
    </source>
</evidence>
<dbReference type="SMART" id="SM00062">
    <property type="entry name" value="PBPb"/>
    <property type="match status" value="1"/>
</dbReference>
<feature type="domain" description="Response regulatory" evidence="10">
    <location>
        <begin position="803"/>
        <end position="924"/>
    </location>
</feature>
<keyword evidence="7" id="KW-1133">Transmembrane helix</keyword>
<accession>A0A1T4MJH6</accession>
<feature type="signal peptide" evidence="8">
    <location>
        <begin position="1"/>
        <end position="30"/>
    </location>
</feature>
<dbReference type="Pfam" id="PF00072">
    <property type="entry name" value="Response_reg"/>
    <property type="match status" value="1"/>
</dbReference>
<name>A0A1T4MJH6_TREPO</name>
<evidence type="ECO:0000313" key="12">
    <source>
        <dbReference type="Proteomes" id="UP000190423"/>
    </source>
</evidence>
<reference evidence="11 12" key="1">
    <citation type="submission" date="2017-02" db="EMBL/GenBank/DDBJ databases">
        <authorList>
            <person name="Peterson S.W."/>
        </authorList>
    </citation>
    <scope>NUCLEOTIDE SEQUENCE [LARGE SCALE GENOMIC DNA]</scope>
    <source>
        <strain evidence="11 12">ATCC BAA-908</strain>
    </source>
</reference>
<dbReference type="Proteomes" id="UP000190423">
    <property type="component" value="Unassembled WGS sequence"/>
</dbReference>
<dbReference type="InterPro" id="IPR036890">
    <property type="entry name" value="HATPase_C_sf"/>
</dbReference>
<keyword evidence="7" id="KW-0472">Membrane</keyword>
<proteinExistence type="predicted"/>
<evidence type="ECO:0000256" key="1">
    <source>
        <dbReference type="ARBA" id="ARBA00000085"/>
    </source>
</evidence>
<dbReference type="RefSeq" id="WP_078933891.1">
    <property type="nucleotide sequence ID" value="NZ_FUWG01000016.1"/>
</dbReference>